<evidence type="ECO:0000256" key="5">
    <source>
        <dbReference type="ARBA" id="ARBA00022741"/>
    </source>
</evidence>
<feature type="binding site" evidence="8">
    <location>
        <begin position="298"/>
        <end position="301"/>
    </location>
    <ligand>
        <name>GTP</name>
        <dbReference type="ChEBI" id="CHEBI:37565"/>
        <label>2</label>
    </ligand>
</feature>
<dbReference type="Pfam" id="PF01926">
    <property type="entry name" value="MMR_HSR1"/>
    <property type="match status" value="2"/>
</dbReference>
<dbReference type="PIRSF" id="PIRSF006485">
    <property type="entry name" value="GTP-binding_EngA"/>
    <property type="match status" value="1"/>
</dbReference>
<evidence type="ECO:0000259" key="11">
    <source>
        <dbReference type="PROSITE" id="PS51712"/>
    </source>
</evidence>
<dbReference type="InterPro" id="IPR015946">
    <property type="entry name" value="KH_dom-like_a/b"/>
</dbReference>
<evidence type="ECO:0000256" key="2">
    <source>
        <dbReference type="ARBA" id="ARBA00020953"/>
    </source>
</evidence>
<dbReference type="PRINTS" id="PR00326">
    <property type="entry name" value="GTP1OBG"/>
</dbReference>
<dbReference type="HAMAP" id="MF_00195">
    <property type="entry name" value="GTPase_Der"/>
    <property type="match status" value="1"/>
</dbReference>
<dbReference type="InterPro" id="IPR006073">
    <property type="entry name" value="GTP-bd"/>
</dbReference>
<dbReference type="FunFam" id="3.40.50.300:FF:000057">
    <property type="entry name" value="GTPase Der"/>
    <property type="match status" value="1"/>
</dbReference>
<feature type="binding site" evidence="8">
    <location>
        <begin position="59"/>
        <end position="63"/>
    </location>
    <ligand>
        <name>GTP</name>
        <dbReference type="ChEBI" id="CHEBI:37565"/>
        <label>1</label>
    </ligand>
</feature>
<keyword evidence="4 10" id="KW-0677">Repeat</keyword>
<feature type="binding site" evidence="8">
    <location>
        <begin position="186"/>
        <end position="193"/>
    </location>
    <ligand>
        <name>GTP</name>
        <dbReference type="ChEBI" id="CHEBI:37565"/>
        <label>2</label>
    </ligand>
</feature>
<dbReference type="InterPro" id="IPR027417">
    <property type="entry name" value="P-loop_NTPase"/>
</dbReference>
<organism evidence="12 13">
    <name type="scientific">Desulfobulbus oligotrophicus</name>
    <dbReference type="NCBI Taxonomy" id="1909699"/>
    <lineage>
        <taxon>Bacteria</taxon>
        <taxon>Pseudomonadati</taxon>
        <taxon>Thermodesulfobacteriota</taxon>
        <taxon>Desulfobulbia</taxon>
        <taxon>Desulfobulbales</taxon>
        <taxon>Desulfobulbaceae</taxon>
        <taxon>Desulfobulbus</taxon>
    </lineage>
</organism>
<comment type="function">
    <text evidence="8 10">GTPase that plays an essential role in the late steps of ribosome biogenesis.</text>
</comment>
<evidence type="ECO:0000256" key="4">
    <source>
        <dbReference type="ARBA" id="ARBA00022737"/>
    </source>
</evidence>
<dbReference type="AlphaFoldDB" id="A0A7T5VFP3"/>
<dbReference type="InterPro" id="IPR016484">
    <property type="entry name" value="GTPase_Der"/>
</dbReference>
<evidence type="ECO:0000256" key="3">
    <source>
        <dbReference type="ARBA" id="ARBA00022517"/>
    </source>
</evidence>
<feature type="domain" description="EngA-type G" evidence="11">
    <location>
        <begin position="6"/>
        <end position="170"/>
    </location>
</feature>
<dbReference type="CDD" id="cd01894">
    <property type="entry name" value="EngA1"/>
    <property type="match status" value="1"/>
</dbReference>
<dbReference type="GO" id="GO:0005525">
    <property type="term" value="F:GTP binding"/>
    <property type="evidence" value="ECO:0007669"/>
    <property type="project" value="UniProtKB-UniRule"/>
</dbReference>
<evidence type="ECO:0000256" key="8">
    <source>
        <dbReference type="HAMAP-Rule" id="MF_00195"/>
    </source>
</evidence>
<dbReference type="FunFam" id="3.40.50.300:FF:000040">
    <property type="entry name" value="GTPase Der"/>
    <property type="match status" value="1"/>
</dbReference>
<dbReference type="InterPro" id="IPR031166">
    <property type="entry name" value="G_ENGA"/>
</dbReference>
<dbReference type="Gene3D" id="3.30.300.20">
    <property type="match status" value="1"/>
</dbReference>
<dbReference type="GO" id="GO:0042254">
    <property type="term" value="P:ribosome biogenesis"/>
    <property type="evidence" value="ECO:0007669"/>
    <property type="project" value="UniProtKB-KW"/>
</dbReference>
<dbReference type="CDD" id="cd01895">
    <property type="entry name" value="EngA2"/>
    <property type="match status" value="1"/>
</dbReference>
<dbReference type="Gene3D" id="3.40.50.300">
    <property type="entry name" value="P-loop containing nucleotide triphosphate hydrolases"/>
    <property type="match status" value="2"/>
</dbReference>
<evidence type="ECO:0000313" key="12">
    <source>
        <dbReference type="EMBL" id="QQG67064.1"/>
    </source>
</evidence>
<dbReference type="PROSITE" id="PS51712">
    <property type="entry name" value="G_ENGA"/>
    <property type="match status" value="2"/>
</dbReference>
<proteinExistence type="inferred from homology"/>
<dbReference type="PANTHER" id="PTHR43834">
    <property type="entry name" value="GTPASE DER"/>
    <property type="match status" value="1"/>
</dbReference>
<comment type="subunit">
    <text evidence="8">Associates with the 50S ribosomal subunit.</text>
</comment>
<protein>
    <recommendedName>
        <fullName evidence="2 8">GTPase Der</fullName>
    </recommendedName>
    <alternativeName>
        <fullName evidence="7 8">GTP-binding protein EngA</fullName>
    </alternativeName>
</protein>
<evidence type="ECO:0000256" key="9">
    <source>
        <dbReference type="PROSITE-ProRule" id="PRU01049"/>
    </source>
</evidence>
<sequence>MMKDATLVALIGRPNVGKSTLFNRLSRRRDALVDPTPGVTRDRHYARVVWEDHPFILVDTGGIDDEDDTITNHIRHQAMLAIEEADIIFFLMDGREGLTPSDVEIVALLRRTEKNVFFIVNKIDSPEIEAGLLTPFWELGVEPLWALSADHGYGLNTLMAGVLPCLEQSEVKDHLPAETMRLAFLGRPNVGKSSMINAIIGQERMVVTDLAGTTRDAVDTLVTRDPYTYLLIDTAGIRRKGKTTDKLEKFSVLKALKALGRCDVALVLIDAEEGVTEQDTKVIGYTQDQGRALIILINKWDLIQNDRRRQEQVLEAVRSAVTFVPFAPVFKVSALTGLGIRRLFPEIGKVYRQFHRRFPTAVLNRLLAEAVERHQPPMYRGRRLKFYYTAQLGTAPPLFAVVANAPKGIHFSYQRYLTNYFRDGLGLDSVPVRLLFRERSGRKSKPATR</sequence>
<feature type="binding site" evidence="8">
    <location>
        <begin position="12"/>
        <end position="19"/>
    </location>
    <ligand>
        <name>GTP</name>
        <dbReference type="ChEBI" id="CHEBI:37565"/>
        <label>1</label>
    </ligand>
</feature>
<keyword evidence="5 8" id="KW-0547">Nucleotide-binding</keyword>
<evidence type="ECO:0000256" key="6">
    <source>
        <dbReference type="ARBA" id="ARBA00023134"/>
    </source>
</evidence>
<dbReference type="SUPFAM" id="SSF52540">
    <property type="entry name" value="P-loop containing nucleoside triphosphate hydrolases"/>
    <property type="match status" value="2"/>
</dbReference>
<feature type="domain" description="EngA-type G" evidence="11">
    <location>
        <begin position="180"/>
        <end position="355"/>
    </location>
</feature>
<dbReference type="NCBIfam" id="TIGR03594">
    <property type="entry name" value="GTPase_EngA"/>
    <property type="match status" value="1"/>
</dbReference>
<reference evidence="12 13" key="1">
    <citation type="submission" date="2020-05" db="EMBL/GenBank/DDBJ databases">
        <title>Complete genome of Desulfobulbus oligotrophicus.</title>
        <authorList>
            <person name="Podar M."/>
        </authorList>
    </citation>
    <scope>NUCLEOTIDE SEQUENCE [LARGE SCALE GENOMIC DNA]</scope>
    <source>
        <strain evidence="12 13">Prop6</strain>
    </source>
</reference>
<dbReference type="Proteomes" id="UP000596092">
    <property type="component" value="Chromosome"/>
</dbReference>
<dbReference type="GO" id="GO:0043022">
    <property type="term" value="F:ribosome binding"/>
    <property type="evidence" value="ECO:0007669"/>
    <property type="project" value="TreeGrafter"/>
</dbReference>
<dbReference type="FunFam" id="3.30.300.20:FF:000004">
    <property type="entry name" value="GTPase Der"/>
    <property type="match status" value="1"/>
</dbReference>
<evidence type="ECO:0000256" key="7">
    <source>
        <dbReference type="ARBA" id="ARBA00032345"/>
    </source>
</evidence>
<keyword evidence="13" id="KW-1185">Reference proteome</keyword>
<evidence type="ECO:0000256" key="1">
    <source>
        <dbReference type="ARBA" id="ARBA00008279"/>
    </source>
</evidence>
<dbReference type="InterPro" id="IPR005225">
    <property type="entry name" value="Small_GTP-bd"/>
</dbReference>
<dbReference type="PANTHER" id="PTHR43834:SF6">
    <property type="entry name" value="GTPASE DER"/>
    <property type="match status" value="1"/>
</dbReference>
<dbReference type="NCBIfam" id="TIGR00231">
    <property type="entry name" value="small_GTP"/>
    <property type="match status" value="2"/>
</dbReference>
<dbReference type="InterPro" id="IPR032859">
    <property type="entry name" value="KH_dom-like"/>
</dbReference>
<gene>
    <name evidence="8 12" type="primary">der</name>
    <name evidence="12" type="ORF">HP555_13720</name>
</gene>
<dbReference type="Pfam" id="PF14714">
    <property type="entry name" value="KH_dom-like"/>
    <property type="match status" value="1"/>
</dbReference>
<keyword evidence="3 8" id="KW-0690">Ribosome biogenesis</keyword>
<accession>A0A7T5VFP3</accession>
<evidence type="ECO:0000313" key="13">
    <source>
        <dbReference type="Proteomes" id="UP000596092"/>
    </source>
</evidence>
<evidence type="ECO:0000256" key="10">
    <source>
        <dbReference type="RuleBase" id="RU004481"/>
    </source>
</evidence>
<comment type="similarity">
    <text evidence="1 8 9 10">Belongs to the TRAFAC class TrmE-Era-EngA-EngB-Septin-like GTPase superfamily. EngA (Der) GTPase family.</text>
</comment>
<feature type="binding site" evidence="8">
    <location>
        <begin position="121"/>
        <end position="124"/>
    </location>
    <ligand>
        <name>GTP</name>
        <dbReference type="ChEBI" id="CHEBI:37565"/>
        <label>1</label>
    </ligand>
</feature>
<feature type="binding site" evidence="8">
    <location>
        <begin position="233"/>
        <end position="237"/>
    </location>
    <ligand>
        <name>GTP</name>
        <dbReference type="ChEBI" id="CHEBI:37565"/>
        <label>2</label>
    </ligand>
</feature>
<dbReference type="EMBL" id="CP054140">
    <property type="protein sequence ID" value="QQG67064.1"/>
    <property type="molecule type" value="Genomic_DNA"/>
</dbReference>
<keyword evidence="6 8" id="KW-0342">GTP-binding</keyword>
<name>A0A7T5VFP3_9BACT</name>
<dbReference type="KEGG" id="dog:HP555_13720"/>